<comment type="similarity">
    <text evidence="2">Belongs to the type III secretion exporter family.</text>
</comment>
<evidence type="ECO:0000256" key="4">
    <source>
        <dbReference type="ARBA" id="ARBA00022692"/>
    </source>
</evidence>
<gene>
    <name evidence="9" type="primary">flhB1</name>
    <name evidence="9" type="ORF">ERS008530_01364</name>
</gene>
<dbReference type="EMBL" id="CPZJ01000004">
    <property type="protein sequence ID" value="CNF49914.1"/>
    <property type="molecule type" value="Genomic_DNA"/>
</dbReference>
<reference evidence="9 10" key="1">
    <citation type="submission" date="2015-03" db="EMBL/GenBank/DDBJ databases">
        <authorList>
            <person name="Murphy D."/>
        </authorList>
    </citation>
    <scope>NUCLEOTIDE SEQUENCE [LARGE SCALE GENOMIC DNA]</scope>
    <source>
        <strain evidence="9 10">BR165/97</strain>
    </source>
</reference>
<dbReference type="InterPro" id="IPR006135">
    <property type="entry name" value="T3SS_substrate_exporter"/>
</dbReference>
<dbReference type="Proteomes" id="UP000038750">
    <property type="component" value="Unassembled WGS sequence"/>
</dbReference>
<evidence type="ECO:0000256" key="1">
    <source>
        <dbReference type="ARBA" id="ARBA00004651"/>
    </source>
</evidence>
<comment type="subcellular location">
    <subcellularLocation>
        <location evidence="1">Cell membrane</location>
        <topology evidence="1">Multi-pass membrane protein</topology>
    </subcellularLocation>
</comment>
<dbReference type="InterPro" id="IPR006307">
    <property type="entry name" value="BsaZ-like"/>
</dbReference>
<proteinExistence type="inferred from homology"/>
<dbReference type="PANTHER" id="PTHR30531:SF6">
    <property type="entry name" value="SECRETION SYSTEM APPARATUS PROTEIN SSAU"/>
    <property type="match status" value="1"/>
</dbReference>
<feature type="compositionally biased region" description="Basic and acidic residues" evidence="7">
    <location>
        <begin position="9"/>
        <end position="21"/>
    </location>
</feature>
<feature type="region of interest" description="Disordered" evidence="7">
    <location>
        <begin position="1"/>
        <end position="21"/>
    </location>
</feature>
<dbReference type="Pfam" id="PF01312">
    <property type="entry name" value="Bac_export_2"/>
    <property type="match status" value="1"/>
</dbReference>
<organism evidence="9 10">
    <name type="scientific">Yersinia intermedia</name>
    <dbReference type="NCBI Taxonomy" id="631"/>
    <lineage>
        <taxon>Bacteria</taxon>
        <taxon>Pseudomonadati</taxon>
        <taxon>Pseudomonadota</taxon>
        <taxon>Gammaproteobacteria</taxon>
        <taxon>Enterobacterales</taxon>
        <taxon>Yersiniaceae</taxon>
        <taxon>Yersinia</taxon>
    </lineage>
</organism>
<dbReference type="PANTHER" id="PTHR30531">
    <property type="entry name" value="FLAGELLAR BIOSYNTHETIC PROTEIN FLHB"/>
    <property type="match status" value="1"/>
</dbReference>
<sequence length="361" mass="39642">MGLLMGGESSEKNEKPTAKRLKEAREKGQVIKSVEITSGAQLVVLVVYFLLTGYTLVDQAIVLIRSSISQLQQPLAMALARIGAECMAVVIHIMGILGGALILVTILAGIAQVGPLLATKAVEFKGEHINPINNAKQLFSLRSVFELTKSLLKVGVLTLIFGYLLLHYAVSFGYLAYCGSRCAIPVFATLMSWLLGALVACYVVFSLMDYAFQRYNTMKQLKMSLEEIKREHKDSNGDPHIKQKRRQLQHEVQSGSFAKNVRRSTAVVRNPTHFAVCLFYHADDAPLPVVIEKGHGEQAALIIALAEEQGIPVVENIALARALHRDVACGDTIPEQFFEPVAAILRLALALDYQLPEDENC</sequence>
<protein>
    <submittedName>
        <fullName evidence="9">Secretion system apparatus protein SsaU</fullName>
    </submittedName>
</protein>
<feature type="transmembrane region" description="Helical" evidence="8">
    <location>
        <begin position="100"/>
        <end position="118"/>
    </location>
</feature>
<keyword evidence="4 8" id="KW-0812">Transmembrane</keyword>
<feature type="transmembrane region" description="Helical" evidence="8">
    <location>
        <begin position="42"/>
        <end position="63"/>
    </location>
</feature>
<name>A0A0T9M1W4_YERIN</name>
<dbReference type="NCBIfam" id="NF009364">
    <property type="entry name" value="PRK12721.1"/>
    <property type="match status" value="1"/>
</dbReference>
<evidence type="ECO:0000256" key="7">
    <source>
        <dbReference type="SAM" id="MobiDB-lite"/>
    </source>
</evidence>
<feature type="transmembrane region" description="Helical" evidence="8">
    <location>
        <begin position="151"/>
        <end position="170"/>
    </location>
</feature>
<dbReference type="Gene3D" id="3.40.1690.10">
    <property type="entry name" value="secretion proteins EscU"/>
    <property type="match status" value="1"/>
</dbReference>
<evidence type="ECO:0000313" key="9">
    <source>
        <dbReference type="EMBL" id="CNF49914.1"/>
    </source>
</evidence>
<feature type="transmembrane region" description="Helical" evidence="8">
    <location>
        <begin position="190"/>
        <end position="212"/>
    </location>
</feature>
<dbReference type="PRINTS" id="PR00950">
    <property type="entry name" value="TYPE3IMSPROT"/>
</dbReference>
<evidence type="ECO:0000256" key="6">
    <source>
        <dbReference type="ARBA" id="ARBA00023136"/>
    </source>
</evidence>
<evidence type="ECO:0000256" key="3">
    <source>
        <dbReference type="ARBA" id="ARBA00022475"/>
    </source>
</evidence>
<accession>A0A0T9M1W4</accession>
<evidence type="ECO:0000256" key="8">
    <source>
        <dbReference type="SAM" id="Phobius"/>
    </source>
</evidence>
<dbReference type="SUPFAM" id="SSF160544">
    <property type="entry name" value="EscU C-terminal domain-like"/>
    <property type="match status" value="1"/>
</dbReference>
<evidence type="ECO:0000256" key="2">
    <source>
        <dbReference type="ARBA" id="ARBA00010690"/>
    </source>
</evidence>
<keyword evidence="3" id="KW-1003">Cell membrane</keyword>
<keyword evidence="5 8" id="KW-1133">Transmembrane helix</keyword>
<evidence type="ECO:0000256" key="5">
    <source>
        <dbReference type="ARBA" id="ARBA00022989"/>
    </source>
</evidence>
<dbReference type="InterPro" id="IPR029025">
    <property type="entry name" value="T3SS_substrate_exporter_C"/>
</dbReference>
<keyword evidence="6 8" id="KW-0472">Membrane</keyword>
<evidence type="ECO:0000313" key="10">
    <source>
        <dbReference type="Proteomes" id="UP000038750"/>
    </source>
</evidence>
<dbReference type="GO" id="GO:0009306">
    <property type="term" value="P:protein secretion"/>
    <property type="evidence" value="ECO:0007669"/>
    <property type="project" value="InterPro"/>
</dbReference>
<dbReference type="NCBIfam" id="TIGR01404">
    <property type="entry name" value="FlhB_rel_III"/>
    <property type="match status" value="1"/>
</dbReference>
<dbReference type="GO" id="GO:0005886">
    <property type="term" value="C:plasma membrane"/>
    <property type="evidence" value="ECO:0007669"/>
    <property type="project" value="UniProtKB-SubCell"/>
</dbReference>
<dbReference type="AlphaFoldDB" id="A0A0T9M1W4"/>
<dbReference type="eggNOG" id="COG4792">
    <property type="taxonomic scope" value="Bacteria"/>
</dbReference>
<dbReference type="STRING" id="631.CH53_1406"/>